<dbReference type="GO" id="GO:0005886">
    <property type="term" value="C:plasma membrane"/>
    <property type="evidence" value="ECO:0007669"/>
    <property type="project" value="UniProtKB-SubCell"/>
</dbReference>
<dbReference type="FunCoup" id="A0A6L2Q7G3">
    <property type="interactions" value="9"/>
</dbReference>
<dbReference type="InterPro" id="IPR002159">
    <property type="entry name" value="CD36_fam"/>
</dbReference>
<proteinExistence type="inferred from homology"/>
<keyword evidence="4 11" id="KW-0812">Transmembrane</keyword>
<dbReference type="GO" id="GO:0005737">
    <property type="term" value="C:cytoplasm"/>
    <property type="evidence" value="ECO:0007669"/>
    <property type="project" value="TreeGrafter"/>
</dbReference>
<evidence type="ECO:0000256" key="4">
    <source>
        <dbReference type="ARBA" id="ARBA00022692"/>
    </source>
</evidence>
<evidence type="ECO:0000313" key="13">
    <source>
        <dbReference type="Proteomes" id="UP000502823"/>
    </source>
</evidence>
<keyword evidence="13" id="KW-1185">Reference proteome</keyword>
<evidence type="ECO:0000256" key="6">
    <source>
        <dbReference type="ARBA" id="ARBA00023136"/>
    </source>
</evidence>
<feature type="disulfide bond" evidence="10">
    <location>
        <begin position="237"/>
        <end position="307"/>
    </location>
</feature>
<evidence type="ECO:0000256" key="2">
    <source>
        <dbReference type="ARBA" id="ARBA00010532"/>
    </source>
</evidence>
<dbReference type="PRINTS" id="PR01609">
    <property type="entry name" value="CD36FAMILY"/>
</dbReference>
<feature type="disulfide bond" evidence="10">
    <location>
        <begin position="267"/>
        <end position="325"/>
    </location>
</feature>
<evidence type="ECO:0000256" key="1">
    <source>
        <dbReference type="ARBA" id="ARBA00004651"/>
    </source>
</evidence>
<evidence type="ECO:0000256" key="3">
    <source>
        <dbReference type="ARBA" id="ARBA00022475"/>
    </source>
</evidence>
<dbReference type="Proteomes" id="UP000502823">
    <property type="component" value="Unassembled WGS sequence"/>
</dbReference>
<dbReference type="AlphaFoldDB" id="A0A6L2Q7G3"/>
<protein>
    <recommendedName>
        <fullName evidence="14">Scavenger receptor class B member 1</fullName>
    </recommendedName>
</protein>
<sequence length="578" mass="65721">AFVLMALGVLSMASACFILLVRPYDLIFRQVILSPGGETFELWRKPPVDLYLRVWLFNVTNKEAFMAGKEKLHVQETGPYVYKELMEHTEVTFNDNGTLTTVPKHPLVWVPEQSAGKEDDILVLPNIALRIADVVKDMSFFSRVGINLLAGQTKSEAVVAMTAREFMFGYKEPLVTIGNKFMPSWIKFDKLGLIDRMYDFDNDIATVYTGETDIRISGLIDTYRRLPRLPHWHGEHCSNVKGASDATKFPSLIQRDDTVYFYRKSVCRAMPTTFTGEVKVVEGLEAYRFSFPNNTLDNGHVIPENKCFCSKGKCLPAGVMDVHDCYYGFPIGVSYPHFYEADPKLLEAVDGSHPDKEKHETFFYIEPKSGLPLDVAVRFQINMVLGDLSGTPRAAQFSNMILPMLWTEFRMSKLPDDLNNRFFLYLNVMPVVEKVMMYMFFCVGVMFLLGSISRILLLNWNLQKQCSNMDFSHGNSKDLKRIHLNRIKSRGKCPASDTENRADAFYTSLLALSAADDAFECSLNSTEMDVLADDARKMSNTVIPFPNEGIDNYSCDKMETPPTRYDLIKLCHLKEENV</sequence>
<dbReference type="PANTHER" id="PTHR11923">
    <property type="entry name" value="SCAVENGER RECEPTOR CLASS B TYPE-1 SR-B1"/>
    <property type="match status" value="1"/>
</dbReference>
<comment type="similarity">
    <text evidence="2">Belongs to the CD36 family.</text>
</comment>
<dbReference type="EMBL" id="BLKM01002699">
    <property type="protein sequence ID" value="GFG40863.1"/>
    <property type="molecule type" value="Genomic_DNA"/>
</dbReference>
<dbReference type="InParanoid" id="A0A6L2Q7G3"/>
<keyword evidence="3" id="KW-1003">Cell membrane</keyword>
<evidence type="ECO:0000256" key="10">
    <source>
        <dbReference type="PIRSR" id="PIRSR605428-52"/>
    </source>
</evidence>
<organism evidence="12 13">
    <name type="scientific">Coptotermes formosanus</name>
    <name type="common">Formosan subterranean termite</name>
    <dbReference type="NCBI Taxonomy" id="36987"/>
    <lineage>
        <taxon>Eukaryota</taxon>
        <taxon>Metazoa</taxon>
        <taxon>Ecdysozoa</taxon>
        <taxon>Arthropoda</taxon>
        <taxon>Hexapoda</taxon>
        <taxon>Insecta</taxon>
        <taxon>Pterygota</taxon>
        <taxon>Neoptera</taxon>
        <taxon>Polyneoptera</taxon>
        <taxon>Dictyoptera</taxon>
        <taxon>Blattodea</taxon>
        <taxon>Blattoidea</taxon>
        <taxon>Termitoidae</taxon>
        <taxon>Rhinotermitidae</taxon>
        <taxon>Coptotermes</taxon>
    </lineage>
</organism>
<evidence type="ECO:0000256" key="11">
    <source>
        <dbReference type="SAM" id="Phobius"/>
    </source>
</evidence>
<name>A0A6L2Q7G3_COPFO</name>
<evidence type="ECO:0000313" key="12">
    <source>
        <dbReference type="EMBL" id="GFG40863.1"/>
    </source>
</evidence>
<evidence type="ECO:0000256" key="8">
    <source>
        <dbReference type="ARBA" id="ARBA00023170"/>
    </source>
</evidence>
<dbReference type="Pfam" id="PF01130">
    <property type="entry name" value="CD36"/>
    <property type="match status" value="1"/>
</dbReference>
<comment type="subcellular location">
    <subcellularLocation>
        <location evidence="1">Cell membrane</location>
        <topology evidence="1">Multi-pass membrane protein</topology>
    </subcellularLocation>
</comment>
<evidence type="ECO:0000256" key="7">
    <source>
        <dbReference type="ARBA" id="ARBA00023157"/>
    </source>
</evidence>
<dbReference type="PANTHER" id="PTHR11923:SF67">
    <property type="entry name" value="RE68569P"/>
    <property type="match status" value="1"/>
</dbReference>
<reference evidence="13" key="1">
    <citation type="submission" date="2020-01" db="EMBL/GenBank/DDBJ databases">
        <title>Draft genome sequence of the Termite Coptotermes fromosanus.</title>
        <authorList>
            <person name="Itakura S."/>
            <person name="Yosikawa Y."/>
            <person name="Umezawa K."/>
        </authorList>
    </citation>
    <scope>NUCLEOTIDE SEQUENCE [LARGE SCALE GENOMIC DNA]</scope>
</reference>
<feature type="transmembrane region" description="Helical" evidence="11">
    <location>
        <begin position="435"/>
        <end position="457"/>
    </location>
</feature>
<keyword evidence="9" id="KW-0325">Glycoprotein</keyword>
<comment type="caution">
    <text evidence="12">The sequence shown here is derived from an EMBL/GenBank/DDBJ whole genome shotgun (WGS) entry which is preliminary data.</text>
</comment>
<feature type="disulfide bond" evidence="10">
    <location>
        <begin position="309"/>
        <end position="314"/>
    </location>
</feature>
<dbReference type="InterPro" id="IPR005428">
    <property type="entry name" value="CD36/SCARB1/SNMP1"/>
</dbReference>
<dbReference type="PRINTS" id="PR01610">
    <property type="entry name" value="CD36ANTIGEN"/>
</dbReference>
<keyword evidence="8" id="KW-0675">Receptor</keyword>
<evidence type="ECO:0008006" key="14">
    <source>
        <dbReference type="Google" id="ProtNLM"/>
    </source>
</evidence>
<keyword evidence="7 10" id="KW-1015">Disulfide bond</keyword>
<gene>
    <name evidence="12" type="ORF">Cfor_00194</name>
</gene>
<feature type="non-terminal residue" evidence="12">
    <location>
        <position position="1"/>
    </location>
</feature>
<evidence type="ECO:0000256" key="5">
    <source>
        <dbReference type="ARBA" id="ARBA00022989"/>
    </source>
</evidence>
<dbReference type="GO" id="GO:0005044">
    <property type="term" value="F:scavenger receptor activity"/>
    <property type="evidence" value="ECO:0007669"/>
    <property type="project" value="TreeGrafter"/>
</dbReference>
<keyword evidence="5 11" id="KW-1133">Transmembrane helix</keyword>
<accession>A0A6L2Q7G3</accession>
<evidence type="ECO:0000256" key="9">
    <source>
        <dbReference type="ARBA" id="ARBA00023180"/>
    </source>
</evidence>
<keyword evidence="6 11" id="KW-0472">Membrane</keyword>
<dbReference type="OrthoDB" id="18585at2759"/>